<feature type="transmembrane region" description="Helical" evidence="1">
    <location>
        <begin position="31"/>
        <end position="49"/>
    </location>
</feature>
<name>A0ABS7E772_9GAMM</name>
<dbReference type="EMBL" id="JAHZST010000013">
    <property type="protein sequence ID" value="MBW8185395.1"/>
    <property type="molecule type" value="Genomic_DNA"/>
</dbReference>
<keyword evidence="1" id="KW-0812">Transmembrane</keyword>
<evidence type="ECO:0000256" key="1">
    <source>
        <dbReference type="SAM" id="Phobius"/>
    </source>
</evidence>
<organism evidence="2 3">
    <name type="scientific">Shewanella nanhaiensis</name>
    <dbReference type="NCBI Taxonomy" id="2864872"/>
    <lineage>
        <taxon>Bacteria</taxon>
        <taxon>Pseudomonadati</taxon>
        <taxon>Pseudomonadota</taxon>
        <taxon>Gammaproteobacteria</taxon>
        <taxon>Alteromonadales</taxon>
        <taxon>Shewanellaceae</taxon>
        <taxon>Shewanella</taxon>
    </lineage>
</organism>
<feature type="transmembrane region" description="Helical" evidence="1">
    <location>
        <begin position="61"/>
        <end position="79"/>
    </location>
</feature>
<dbReference type="Proteomes" id="UP001195963">
    <property type="component" value="Unassembled WGS sequence"/>
</dbReference>
<evidence type="ECO:0000313" key="2">
    <source>
        <dbReference type="EMBL" id="MBW8185395.1"/>
    </source>
</evidence>
<evidence type="ECO:0000313" key="3">
    <source>
        <dbReference type="Proteomes" id="UP001195963"/>
    </source>
</evidence>
<protein>
    <submittedName>
        <fullName evidence="2">Uncharacterized protein</fullName>
    </submittedName>
</protein>
<reference evidence="2 3" key="1">
    <citation type="submission" date="2021-07" db="EMBL/GenBank/DDBJ databases">
        <title>Shewanella sp. nov, isolated from SCS.</title>
        <authorList>
            <person name="Cao W.R."/>
        </authorList>
    </citation>
    <scope>NUCLEOTIDE SEQUENCE [LARGE SCALE GENOMIC DNA]</scope>
    <source>
        <strain evidence="2 3">NR704-98</strain>
    </source>
</reference>
<dbReference type="RefSeq" id="WP_220110822.1">
    <property type="nucleotide sequence ID" value="NZ_JAHZST010000013.1"/>
</dbReference>
<feature type="transmembrane region" description="Helical" evidence="1">
    <location>
        <begin position="183"/>
        <end position="204"/>
    </location>
</feature>
<proteinExistence type="predicted"/>
<accession>A0ABS7E772</accession>
<comment type="caution">
    <text evidence="2">The sequence shown here is derived from an EMBL/GenBank/DDBJ whole genome shotgun (WGS) entry which is preliminary data.</text>
</comment>
<sequence>MSWYFYLYIFLFSAYQVYIIKGSWFVQERDFWWGALHLFLLTSAIVVFADYANWLTLPYQWMVSVVTSSSIILIVGFILGQEFHACYNFDDDDDDDDEKEIDSDVVLPNSVYSYSELLITENGLGQRLDIDQYRPVSDPAEMGEAIGKLFSSNSSDDELADALKHIGGADNDEEDEVGSGYHFAGTTIVFVCLSPAIYIAWLVLVDNTQGLFS</sequence>
<keyword evidence="1" id="KW-1133">Transmembrane helix</keyword>
<keyword evidence="3" id="KW-1185">Reference proteome</keyword>
<gene>
    <name evidence="2" type="ORF">K0625_17205</name>
</gene>
<keyword evidence="1" id="KW-0472">Membrane</keyword>
<feature type="transmembrane region" description="Helical" evidence="1">
    <location>
        <begin position="6"/>
        <end position="24"/>
    </location>
</feature>